<comment type="caution">
    <text evidence="1">The sequence shown here is derived from an EMBL/GenBank/DDBJ whole genome shotgun (WGS) entry which is preliminary data.</text>
</comment>
<accession>A0A6A4TCC0</accession>
<sequence>MPKNSPLQKLSPILEDGLIRIGGRIQHSDLATAEKKPTILPKHSHISLLLTRYHHKQLNIKVIQHVGQIGKKG</sequence>
<evidence type="ECO:0000313" key="2">
    <source>
        <dbReference type="Proteomes" id="UP000438429"/>
    </source>
</evidence>
<dbReference type="PANTHER" id="PTHR47331:SF6">
    <property type="entry name" value="DOUBLECORTIN DOMAIN-CONTAINING PROTEIN"/>
    <property type="match status" value="1"/>
</dbReference>
<dbReference type="Proteomes" id="UP000438429">
    <property type="component" value="Unassembled WGS sequence"/>
</dbReference>
<name>A0A6A4TCC0_SCOMX</name>
<gene>
    <name evidence="1" type="ORF">F2P81_004990</name>
</gene>
<proteinExistence type="predicted"/>
<protein>
    <submittedName>
        <fullName evidence="1">Uncharacterized protein</fullName>
    </submittedName>
</protein>
<dbReference type="AlphaFoldDB" id="A0A6A4TCC0"/>
<dbReference type="PANTHER" id="PTHR47331">
    <property type="entry name" value="PHD-TYPE DOMAIN-CONTAINING PROTEIN"/>
    <property type="match status" value="1"/>
</dbReference>
<reference evidence="1 2" key="1">
    <citation type="submission" date="2019-06" db="EMBL/GenBank/DDBJ databases">
        <title>Draft genomes of female and male turbot (Scophthalmus maximus).</title>
        <authorList>
            <person name="Xu H."/>
            <person name="Xu X.-W."/>
            <person name="Shao C."/>
            <person name="Chen S."/>
        </authorList>
    </citation>
    <scope>NUCLEOTIDE SEQUENCE [LARGE SCALE GENOMIC DNA]</scope>
    <source>
        <strain evidence="1">Ysfricsl-2016a</strain>
        <tissue evidence="1">Blood</tissue>
    </source>
</reference>
<organism evidence="1 2">
    <name type="scientific">Scophthalmus maximus</name>
    <name type="common">Turbot</name>
    <name type="synonym">Psetta maxima</name>
    <dbReference type="NCBI Taxonomy" id="52904"/>
    <lineage>
        <taxon>Eukaryota</taxon>
        <taxon>Metazoa</taxon>
        <taxon>Chordata</taxon>
        <taxon>Craniata</taxon>
        <taxon>Vertebrata</taxon>
        <taxon>Euteleostomi</taxon>
        <taxon>Actinopterygii</taxon>
        <taxon>Neopterygii</taxon>
        <taxon>Teleostei</taxon>
        <taxon>Neoteleostei</taxon>
        <taxon>Acanthomorphata</taxon>
        <taxon>Carangaria</taxon>
        <taxon>Pleuronectiformes</taxon>
        <taxon>Pleuronectoidei</taxon>
        <taxon>Scophthalmidae</taxon>
        <taxon>Scophthalmus</taxon>
    </lineage>
</organism>
<dbReference type="EMBL" id="VEVO01000004">
    <property type="protein sequence ID" value="KAF0043653.1"/>
    <property type="molecule type" value="Genomic_DNA"/>
</dbReference>
<evidence type="ECO:0000313" key="1">
    <source>
        <dbReference type="EMBL" id="KAF0043653.1"/>
    </source>
</evidence>